<evidence type="ECO:0000313" key="1">
    <source>
        <dbReference type="EMBL" id="QKX55447.1"/>
    </source>
</evidence>
<keyword evidence="2" id="KW-1185">Reference proteome</keyword>
<dbReference type="RefSeq" id="XP_035341626.1">
    <property type="nucleotide sequence ID" value="XM_035485733.1"/>
</dbReference>
<dbReference type="Gene3D" id="3.40.50.1820">
    <property type="entry name" value="alpha/beta hydrolase"/>
    <property type="match status" value="1"/>
</dbReference>
<dbReference type="SUPFAM" id="SSF53474">
    <property type="entry name" value="alpha/beta-Hydrolases"/>
    <property type="match status" value="1"/>
</dbReference>
<dbReference type="EMBL" id="CP055899">
    <property type="protein sequence ID" value="QKX55447.1"/>
    <property type="molecule type" value="Genomic_DNA"/>
</dbReference>
<proteinExistence type="predicted"/>
<sequence>MAATSPYLVAGSFTKVAPHHTSVEALWDIKWRKPCSMGIYPFVDGHVEDFDRRRLTEPYDPDTFAAAFFPIAKELEEKAAQAETTGDVKIASQLYLRVAALYRIARFPIARSSKTSEAWTLGKAAYMKASLYLDPINTELTIPHNHSDASAGDGNIIHAYLRLPPHASAIEKVPVVIFICGLDAYRTDHTSRTSEHIRRGFACLSIEIPGTGDCPAAKDDPTMVKYS</sequence>
<dbReference type="GeneID" id="55990048"/>
<dbReference type="KEGG" id="trg:TRUGW13939_02540"/>
<evidence type="ECO:0000313" key="2">
    <source>
        <dbReference type="Proteomes" id="UP000509510"/>
    </source>
</evidence>
<dbReference type="InterPro" id="IPR029058">
    <property type="entry name" value="AB_hydrolase_fold"/>
</dbReference>
<dbReference type="InterPro" id="IPR010520">
    <property type="entry name" value="FrsA-like"/>
</dbReference>
<dbReference type="OrthoDB" id="5409895at2759"/>
<dbReference type="Proteomes" id="UP000509510">
    <property type="component" value="Chromosome II"/>
</dbReference>
<reference evidence="2" key="1">
    <citation type="submission" date="2020-06" db="EMBL/GenBank/DDBJ databases">
        <title>A chromosome-scale genome assembly of Talaromyces rugulosus W13939.</title>
        <authorList>
            <person name="Wang B."/>
            <person name="Guo L."/>
            <person name="Ye K."/>
            <person name="Wang L."/>
        </authorList>
    </citation>
    <scope>NUCLEOTIDE SEQUENCE [LARGE SCALE GENOMIC DNA]</scope>
    <source>
        <strain evidence="2">W13939</strain>
    </source>
</reference>
<gene>
    <name evidence="1" type="ORF">TRUGW13939_02540</name>
</gene>
<dbReference type="Pfam" id="PF06500">
    <property type="entry name" value="FrsA-like"/>
    <property type="match status" value="1"/>
</dbReference>
<dbReference type="AlphaFoldDB" id="A0A7H8QNA5"/>
<organism evidence="1 2">
    <name type="scientific">Talaromyces rugulosus</name>
    <name type="common">Penicillium rugulosum</name>
    <dbReference type="NCBI Taxonomy" id="121627"/>
    <lineage>
        <taxon>Eukaryota</taxon>
        <taxon>Fungi</taxon>
        <taxon>Dikarya</taxon>
        <taxon>Ascomycota</taxon>
        <taxon>Pezizomycotina</taxon>
        <taxon>Eurotiomycetes</taxon>
        <taxon>Eurotiomycetidae</taxon>
        <taxon>Eurotiales</taxon>
        <taxon>Trichocomaceae</taxon>
        <taxon>Talaromyces</taxon>
        <taxon>Talaromyces sect. Islandici</taxon>
    </lineage>
</organism>
<name>A0A7H8QNA5_TALRU</name>
<protein>
    <submittedName>
        <fullName evidence="1">Uncharacterized protein</fullName>
    </submittedName>
</protein>
<accession>A0A7H8QNA5</accession>